<evidence type="ECO:0000313" key="3">
    <source>
        <dbReference type="Proteomes" id="UP001153076"/>
    </source>
</evidence>
<protein>
    <recommendedName>
        <fullName evidence="4">NAC domain-containing protein</fullName>
    </recommendedName>
</protein>
<feature type="region of interest" description="Disordered" evidence="1">
    <location>
        <begin position="114"/>
        <end position="137"/>
    </location>
</feature>
<accession>A0A9Q1QKN9</accession>
<feature type="region of interest" description="Disordered" evidence="1">
    <location>
        <begin position="160"/>
        <end position="185"/>
    </location>
</feature>
<keyword evidence="3" id="KW-1185">Reference proteome</keyword>
<dbReference type="EMBL" id="JAKOGI010000115">
    <property type="protein sequence ID" value="KAJ8443625.1"/>
    <property type="molecule type" value="Genomic_DNA"/>
</dbReference>
<dbReference type="OrthoDB" id="592291at2759"/>
<evidence type="ECO:0000256" key="1">
    <source>
        <dbReference type="SAM" id="MobiDB-lite"/>
    </source>
</evidence>
<dbReference type="Proteomes" id="UP001153076">
    <property type="component" value="Unassembled WGS sequence"/>
</dbReference>
<feature type="compositionally biased region" description="Low complexity" evidence="1">
    <location>
        <begin position="117"/>
        <end position="126"/>
    </location>
</feature>
<comment type="caution">
    <text evidence="2">The sequence shown here is derived from an EMBL/GenBank/DDBJ whole genome shotgun (WGS) entry which is preliminary data.</text>
</comment>
<evidence type="ECO:0000313" key="2">
    <source>
        <dbReference type="EMBL" id="KAJ8443625.1"/>
    </source>
</evidence>
<organism evidence="2 3">
    <name type="scientific">Carnegiea gigantea</name>
    <dbReference type="NCBI Taxonomy" id="171969"/>
    <lineage>
        <taxon>Eukaryota</taxon>
        <taxon>Viridiplantae</taxon>
        <taxon>Streptophyta</taxon>
        <taxon>Embryophyta</taxon>
        <taxon>Tracheophyta</taxon>
        <taxon>Spermatophyta</taxon>
        <taxon>Magnoliopsida</taxon>
        <taxon>eudicotyledons</taxon>
        <taxon>Gunneridae</taxon>
        <taxon>Pentapetalae</taxon>
        <taxon>Caryophyllales</taxon>
        <taxon>Cactineae</taxon>
        <taxon>Cactaceae</taxon>
        <taxon>Cactoideae</taxon>
        <taxon>Echinocereeae</taxon>
        <taxon>Carnegiea</taxon>
    </lineage>
</organism>
<name>A0A9Q1QKN9_9CARY</name>
<dbReference type="AlphaFoldDB" id="A0A9Q1QKN9"/>
<feature type="compositionally biased region" description="Basic and acidic residues" evidence="1">
    <location>
        <begin position="167"/>
        <end position="182"/>
    </location>
</feature>
<evidence type="ECO:0008006" key="4">
    <source>
        <dbReference type="Google" id="ProtNLM"/>
    </source>
</evidence>
<sequence length="233" mass="26053">MEQKAKEEGWVVCRAFKKKTSTQSKNIEGWDSSYVYDETSGVSSVIDPIYVRRQPQANGFLSKNLLCKREIESEALASFIYSSSIDHFLQLPQLESPSQLPMLKRVATSSISLVSENNDNNNNNNNSYTSYDRESTGNMGDKVTDWRTLDKFVASQLSQDPKLIGNQDHDQGVSSFNHHDQESSNSDIEEALLLLHGMGGREDAMSEGNKLMSSFLNSSSEDTDDIGICIFDK</sequence>
<reference evidence="2" key="1">
    <citation type="submission" date="2022-04" db="EMBL/GenBank/DDBJ databases">
        <title>Carnegiea gigantea Genome sequencing and assembly v2.</title>
        <authorList>
            <person name="Copetti D."/>
            <person name="Sanderson M.J."/>
            <person name="Burquez A."/>
            <person name="Wojciechowski M.F."/>
        </authorList>
    </citation>
    <scope>NUCLEOTIDE SEQUENCE</scope>
    <source>
        <strain evidence="2">SGP5-SGP5p</strain>
        <tissue evidence="2">Aerial part</tissue>
    </source>
</reference>
<gene>
    <name evidence="2" type="ORF">Cgig2_019607</name>
</gene>
<proteinExistence type="predicted"/>